<dbReference type="EMBL" id="JBHRVA010000002">
    <property type="protein sequence ID" value="MFC3301554.1"/>
    <property type="molecule type" value="Genomic_DNA"/>
</dbReference>
<evidence type="ECO:0000313" key="3">
    <source>
        <dbReference type="Proteomes" id="UP001595607"/>
    </source>
</evidence>
<dbReference type="Proteomes" id="UP001595607">
    <property type="component" value="Unassembled WGS sequence"/>
</dbReference>
<protein>
    <submittedName>
        <fullName evidence="2">Uncharacterized protein</fullName>
    </submittedName>
</protein>
<feature type="transmembrane region" description="Helical" evidence="1">
    <location>
        <begin position="12"/>
        <end position="37"/>
    </location>
</feature>
<name>A0ABV7M7Y0_9PROT</name>
<dbReference type="RefSeq" id="WP_268249044.1">
    <property type="nucleotide sequence ID" value="NZ_BMXU01000001.1"/>
</dbReference>
<gene>
    <name evidence="2" type="ORF">ACFONP_02260</name>
</gene>
<reference evidence="3" key="1">
    <citation type="journal article" date="2019" name="Int. J. Syst. Evol. Microbiol.">
        <title>The Global Catalogue of Microorganisms (GCM) 10K type strain sequencing project: providing services to taxonomists for standard genome sequencing and annotation.</title>
        <authorList>
            <consortium name="The Broad Institute Genomics Platform"/>
            <consortium name="The Broad Institute Genome Sequencing Center for Infectious Disease"/>
            <person name="Wu L."/>
            <person name="Ma J."/>
        </authorList>
    </citation>
    <scope>NUCLEOTIDE SEQUENCE [LARGE SCALE GENOMIC DNA]</scope>
    <source>
        <strain evidence="3">KCTC 22245</strain>
    </source>
</reference>
<accession>A0ABV7M7Y0</accession>
<keyword evidence="1" id="KW-0812">Transmembrane</keyword>
<evidence type="ECO:0000313" key="2">
    <source>
        <dbReference type="EMBL" id="MFC3301554.1"/>
    </source>
</evidence>
<organism evidence="2 3">
    <name type="scientific">Parvularcula lutaonensis</name>
    <dbReference type="NCBI Taxonomy" id="491923"/>
    <lineage>
        <taxon>Bacteria</taxon>
        <taxon>Pseudomonadati</taxon>
        <taxon>Pseudomonadota</taxon>
        <taxon>Alphaproteobacteria</taxon>
        <taxon>Parvularculales</taxon>
        <taxon>Parvularculaceae</taxon>
        <taxon>Parvularcula</taxon>
    </lineage>
</organism>
<proteinExistence type="predicted"/>
<keyword evidence="1" id="KW-1133">Transmembrane helix</keyword>
<comment type="caution">
    <text evidence="2">The sequence shown here is derived from an EMBL/GenBank/DDBJ whole genome shotgun (WGS) entry which is preliminary data.</text>
</comment>
<keyword evidence="3" id="KW-1185">Reference proteome</keyword>
<evidence type="ECO:0000256" key="1">
    <source>
        <dbReference type="SAM" id="Phobius"/>
    </source>
</evidence>
<sequence length="43" mass="4731">MFSILAASSGNFFSIFAAPSLQAIILFFAAFFALNVLEKGRWD</sequence>
<keyword evidence="1" id="KW-0472">Membrane</keyword>